<evidence type="ECO:0000256" key="4">
    <source>
        <dbReference type="ARBA" id="ARBA00012093"/>
    </source>
</evidence>
<dbReference type="EMBL" id="JBHTCJ010000014">
    <property type="protein sequence ID" value="MFC7344217.1"/>
    <property type="molecule type" value="Genomic_DNA"/>
</dbReference>
<dbReference type="PANTHER" id="PTHR30182">
    <property type="entry name" value="L-SERINE DEHYDRATASE"/>
    <property type="match status" value="1"/>
</dbReference>
<feature type="domain" description="Serine dehydratase beta chain" evidence="14">
    <location>
        <begin position="4"/>
        <end position="155"/>
    </location>
</feature>
<evidence type="ECO:0000256" key="9">
    <source>
        <dbReference type="ARBA" id="ARBA00023014"/>
    </source>
</evidence>
<dbReference type="Proteomes" id="UP001596504">
    <property type="component" value="Unassembled WGS sequence"/>
</dbReference>
<comment type="caution">
    <text evidence="15">The sequence shown here is derived from an EMBL/GenBank/DDBJ whole genome shotgun (WGS) entry which is preliminary data.</text>
</comment>
<dbReference type="InterPro" id="IPR029009">
    <property type="entry name" value="ASB_dom_sf"/>
</dbReference>
<evidence type="ECO:0000256" key="11">
    <source>
        <dbReference type="ARBA" id="ARBA00041766"/>
    </source>
</evidence>
<evidence type="ECO:0000313" key="16">
    <source>
        <dbReference type="Proteomes" id="UP001596504"/>
    </source>
</evidence>
<dbReference type="SUPFAM" id="SSF143548">
    <property type="entry name" value="Serine metabolism enzymes domain"/>
    <property type="match status" value="1"/>
</dbReference>
<comment type="cofactor">
    <cofactor evidence="1">
        <name>[4Fe-4S] cluster</name>
        <dbReference type="ChEBI" id="CHEBI:49883"/>
    </cofactor>
</comment>
<evidence type="ECO:0000256" key="6">
    <source>
        <dbReference type="ARBA" id="ARBA00022485"/>
    </source>
</evidence>
<evidence type="ECO:0000256" key="5">
    <source>
        <dbReference type="ARBA" id="ARBA00022432"/>
    </source>
</evidence>
<dbReference type="Pfam" id="PF03315">
    <property type="entry name" value="SDH_beta"/>
    <property type="match status" value="1"/>
</dbReference>
<evidence type="ECO:0000256" key="7">
    <source>
        <dbReference type="ARBA" id="ARBA00022723"/>
    </source>
</evidence>
<proteinExistence type="inferred from homology"/>
<evidence type="ECO:0000259" key="14">
    <source>
        <dbReference type="Pfam" id="PF03315"/>
    </source>
</evidence>
<keyword evidence="7" id="KW-0479">Metal-binding</keyword>
<organism evidence="15 16">
    <name type="scientific">Saccharopolyspora griseoalba</name>
    <dbReference type="NCBI Taxonomy" id="1431848"/>
    <lineage>
        <taxon>Bacteria</taxon>
        <taxon>Bacillati</taxon>
        <taxon>Actinomycetota</taxon>
        <taxon>Actinomycetes</taxon>
        <taxon>Pseudonocardiales</taxon>
        <taxon>Pseudonocardiaceae</taxon>
        <taxon>Saccharopolyspora</taxon>
    </lineage>
</organism>
<evidence type="ECO:0000256" key="1">
    <source>
        <dbReference type="ARBA" id="ARBA00001966"/>
    </source>
</evidence>
<keyword evidence="6" id="KW-0004">4Fe-4S</keyword>
<feature type="region of interest" description="Disordered" evidence="13">
    <location>
        <begin position="268"/>
        <end position="292"/>
    </location>
</feature>
<keyword evidence="9" id="KW-0411">Iron-sulfur</keyword>
<dbReference type="InterPro" id="IPR005131">
    <property type="entry name" value="Ser_deHydtase_bsu"/>
</dbReference>
<comment type="similarity">
    <text evidence="3">Belongs to the iron-sulfur dependent L-serine dehydratase family.</text>
</comment>
<protein>
    <recommendedName>
        <fullName evidence="4">L-serine ammonia-lyase</fullName>
        <ecNumber evidence="4">4.3.1.17</ecNumber>
    </recommendedName>
    <alternativeName>
        <fullName evidence="11">L-serine deaminase</fullName>
    </alternativeName>
</protein>
<evidence type="ECO:0000256" key="2">
    <source>
        <dbReference type="ARBA" id="ARBA00004742"/>
    </source>
</evidence>
<accession>A0ABW2LPM6</accession>
<name>A0ABW2LPM6_9PSEU</name>
<evidence type="ECO:0000256" key="12">
    <source>
        <dbReference type="ARBA" id="ARBA00049406"/>
    </source>
</evidence>
<gene>
    <name evidence="15" type="ORF">ACFQRI_22645</name>
</gene>
<keyword evidence="16" id="KW-1185">Reference proteome</keyword>
<reference evidence="16" key="1">
    <citation type="journal article" date="2019" name="Int. J. Syst. Evol. Microbiol.">
        <title>The Global Catalogue of Microorganisms (GCM) 10K type strain sequencing project: providing services to taxonomists for standard genome sequencing and annotation.</title>
        <authorList>
            <consortium name="The Broad Institute Genomics Platform"/>
            <consortium name="The Broad Institute Genome Sequencing Center for Infectious Disease"/>
            <person name="Wu L."/>
            <person name="Ma J."/>
        </authorList>
    </citation>
    <scope>NUCLEOTIDE SEQUENCE [LARGE SCALE GENOMIC DNA]</scope>
    <source>
        <strain evidence="16">WLHS5</strain>
    </source>
</reference>
<evidence type="ECO:0000313" key="15">
    <source>
        <dbReference type="EMBL" id="MFC7344217.1"/>
    </source>
</evidence>
<comment type="catalytic activity">
    <reaction evidence="12">
        <text>L-serine = pyruvate + NH4(+)</text>
        <dbReference type="Rhea" id="RHEA:19169"/>
        <dbReference type="ChEBI" id="CHEBI:15361"/>
        <dbReference type="ChEBI" id="CHEBI:28938"/>
        <dbReference type="ChEBI" id="CHEBI:33384"/>
        <dbReference type="EC" id="4.3.1.17"/>
    </reaction>
</comment>
<keyword evidence="8" id="KW-0408">Iron</keyword>
<dbReference type="EC" id="4.3.1.17" evidence="4"/>
<feature type="compositionally biased region" description="Low complexity" evidence="13">
    <location>
        <begin position="279"/>
        <end position="292"/>
    </location>
</feature>
<comment type="pathway">
    <text evidence="2">Carbohydrate biosynthesis; gluconeogenesis.</text>
</comment>
<sequence length="292" mass="31930">MSISAFDLFSARIGPSSSHTTGPMVAARRFAAELDEAGLLGEVLAVRVELFGSLGTTGRRHGSDRAVLLGLLGEHPRTVDPDEAAREVRRVRERNRIALLGEHEIDFDPDADVVLHRDRSLPAHPNGLLLTARTERGSTERIFYSVGGGFVVADGEFPDEDDDVLPHPFATAEELIDRCRRTGTSISDVVLANEAARRPEPEVRRGLLDVWAAMRDCVRRGCERDGELRERCACRAAPPVSGNARAGRTASAVRARSVRPALWPRRGWPSCSAERPSRSRTPPRSGWSTTSA</sequence>
<dbReference type="Gene3D" id="3.30.1330.90">
    <property type="entry name" value="D-3-phosphoglycerate dehydrogenase, domain 3"/>
    <property type="match status" value="1"/>
</dbReference>
<evidence type="ECO:0000256" key="3">
    <source>
        <dbReference type="ARBA" id="ARBA00008636"/>
    </source>
</evidence>
<keyword evidence="10" id="KW-0456">Lyase</keyword>
<dbReference type="InterPro" id="IPR051318">
    <property type="entry name" value="Fe-S_L-Ser"/>
</dbReference>
<evidence type="ECO:0000256" key="8">
    <source>
        <dbReference type="ARBA" id="ARBA00023004"/>
    </source>
</evidence>
<dbReference type="PANTHER" id="PTHR30182:SF1">
    <property type="entry name" value="L-SERINE DEHYDRATASE 1"/>
    <property type="match status" value="1"/>
</dbReference>
<keyword evidence="5" id="KW-0312">Gluconeogenesis</keyword>
<evidence type="ECO:0000256" key="13">
    <source>
        <dbReference type="SAM" id="MobiDB-lite"/>
    </source>
</evidence>
<evidence type="ECO:0000256" key="10">
    <source>
        <dbReference type="ARBA" id="ARBA00023239"/>
    </source>
</evidence>